<dbReference type="InterPro" id="IPR015202">
    <property type="entry name" value="GO-like_E_set"/>
</dbReference>
<dbReference type="Pfam" id="PF09118">
    <property type="entry name" value="GO-like_E_set"/>
    <property type="match status" value="1"/>
</dbReference>
<feature type="domain" description="Galactose oxidase-like Early set" evidence="1">
    <location>
        <begin position="13"/>
        <end position="116"/>
    </location>
</feature>
<dbReference type="InterPro" id="IPR013783">
    <property type="entry name" value="Ig-like_fold"/>
</dbReference>
<reference evidence="2 4" key="1">
    <citation type="journal article" date="2008" name="Science">
        <title>The Physcomitrella genome reveals evolutionary insights into the conquest of land by plants.</title>
        <authorList>
            <person name="Rensing S."/>
            <person name="Lang D."/>
            <person name="Zimmer A."/>
            <person name="Terry A."/>
            <person name="Salamov A."/>
            <person name="Shapiro H."/>
            <person name="Nishiyama T."/>
            <person name="Perroud P.-F."/>
            <person name="Lindquist E."/>
            <person name="Kamisugi Y."/>
            <person name="Tanahashi T."/>
            <person name="Sakakibara K."/>
            <person name="Fujita T."/>
            <person name="Oishi K."/>
            <person name="Shin-I T."/>
            <person name="Kuroki Y."/>
            <person name="Toyoda A."/>
            <person name="Suzuki Y."/>
            <person name="Hashimoto A."/>
            <person name="Yamaguchi K."/>
            <person name="Sugano A."/>
            <person name="Kohara Y."/>
            <person name="Fujiyama A."/>
            <person name="Anterola A."/>
            <person name="Aoki S."/>
            <person name="Ashton N."/>
            <person name="Barbazuk W.B."/>
            <person name="Barker E."/>
            <person name="Bennetzen J."/>
            <person name="Bezanilla M."/>
            <person name="Blankenship R."/>
            <person name="Cho S.H."/>
            <person name="Dutcher S."/>
            <person name="Estelle M."/>
            <person name="Fawcett J.A."/>
            <person name="Gundlach H."/>
            <person name="Hanada K."/>
            <person name="Heyl A."/>
            <person name="Hicks K.A."/>
            <person name="Hugh J."/>
            <person name="Lohr M."/>
            <person name="Mayer K."/>
            <person name="Melkozernov A."/>
            <person name="Murata T."/>
            <person name="Nelson D."/>
            <person name="Pils B."/>
            <person name="Prigge M."/>
            <person name="Reiss B."/>
            <person name="Renner T."/>
            <person name="Rombauts S."/>
            <person name="Rushton P."/>
            <person name="Sanderfoot A."/>
            <person name="Schween G."/>
            <person name="Shiu S.-H."/>
            <person name="Stueber K."/>
            <person name="Theodoulou F.L."/>
            <person name="Tu H."/>
            <person name="Van de Peer Y."/>
            <person name="Verrier P.J."/>
            <person name="Waters E."/>
            <person name="Wood A."/>
            <person name="Yang L."/>
            <person name="Cove D."/>
            <person name="Cuming A."/>
            <person name="Hasebe M."/>
            <person name="Lucas S."/>
            <person name="Mishler D.B."/>
            <person name="Reski R."/>
            <person name="Grigoriev I."/>
            <person name="Quatrano R.S."/>
            <person name="Boore J.L."/>
        </authorList>
    </citation>
    <scope>NUCLEOTIDE SEQUENCE [LARGE SCALE GENOMIC DNA]</scope>
    <source>
        <strain evidence="3 4">cv. Gransden 2004</strain>
    </source>
</reference>
<dbReference type="InParanoid" id="A0A2K1KAT2"/>
<evidence type="ECO:0000313" key="4">
    <source>
        <dbReference type="Proteomes" id="UP000006727"/>
    </source>
</evidence>
<dbReference type="PaxDb" id="3218-PP1S42_195V6.1"/>
<evidence type="ECO:0000259" key="1">
    <source>
        <dbReference type="Pfam" id="PF09118"/>
    </source>
</evidence>
<keyword evidence="4" id="KW-1185">Reference proteome</keyword>
<dbReference type="CDD" id="cd02851">
    <property type="entry name" value="E_set_GO_C"/>
    <property type="match status" value="1"/>
</dbReference>
<evidence type="ECO:0000313" key="2">
    <source>
        <dbReference type="EMBL" id="PNR50885.1"/>
    </source>
</evidence>
<dbReference type="SUPFAM" id="SSF81296">
    <property type="entry name" value="E set domains"/>
    <property type="match status" value="1"/>
</dbReference>
<sequence>MAACKLRNYDRLRPSISNLSTKTIKYGSTFEVEFTVTTRDGVVELNLLSAPFTTHSFGMGQRMLKLEMTEPEAMEDSGKFTTTAAAPASSVVAPASFYILCAVQAGVPSTGVWVQISS</sequence>
<dbReference type="EMBL" id="ABEU02000007">
    <property type="protein sequence ID" value="PNR50885.1"/>
    <property type="molecule type" value="Genomic_DNA"/>
</dbReference>
<name>A0A2K1KAT2_PHYPA</name>
<dbReference type="Proteomes" id="UP000006727">
    <property type="component" value="Chromosome 7"/>
</dbReference>
<dbReference type="OMA" id="AACKLRN"/>
<dbReference type="PANTHER" id="PTHR32208">
    <property type="entry name" value="SECRETED PROTEIN-RELATED"/>
    <property type="match status" value="1"/>
</dbReference>
<organism evidence="2">
    <name type="scientific">Physcomitrium patens</name>
    <name type="common">Spreading-leaved earth moss</name>
    <name type="synonym">Physcomitrella patens</name>
    <dbReference type="NCBI Taxonomy" id="3218"/>
    <lineage>
        <taxon>Eukaryota</taxon>
        <taxon>Viridiplantae</taxon>
        <taxon>Streptophyta</taxon>
        <taxon>Embryophyta</taxon>
        <taxon>Bryophyta</taxon>
        <taxon>Bryophytina</taxon>
        <taxon>Bryopsida</taxon>
        <taxon>Funariidae</taxon>
        <taxon>Funariales</taxon>
        <taxon>Funariaceae</taxon>
        <taxon>Physcomitrium</taxon>
    </lineage>
</organism>
<dbReference type="Gene3D" id="2.60.40.10">
    <property type="entry name" value="Immunoglobulins"/>
    <property type="match status" value="1"/>
</dbReference>
<dbReference type="PANTHER" id="PTHR32208:SF98">
    <property type="entry name" value="GLYOXAL OXIDASE N-TERMINAL DOMAIN-CONTAINING PROTEIN"/>
    <property type="match status" value="1"/>
</dbReference>
<gene>
    <name evidence="2" type="ORF">PHYPA_010071</name>
</gene>
<accession>A0A2K1KAT2</accession>
<dbReference type="Gramene" id="Pp3c7_7200V3.1">
    <property type="protein sequence ID" value="Pp3c7_7200V3.1"/>
    <property type="gene ID" value="Pp3c7_7200"/>
</dbReference>
<dbReference type="EnsemblPlants" id="Pp3c7_7200V3.1">
    <property type="protein sequence ID" value="Pp3c7_7200V3.1"/>
    <property type="gene ID" value="Pp3c7_7200"/>
</dbReference>
<protein>
    <recommendedName>
        <fullName evidence="1">Galactose oxidase-like Early set domain-containing protein</fullName>
    </recommendedName>
</protein>
<dbReference type="STRING" id="3218.A0A2K1KAT2"/>
<dbReference type="AlphaFoldDB" id="A0A2K1KAT2"/>
<reference evidence="3" key="3">
    <citation type="submission" date="2020-12" db="UniProtKB">
        <authorList>
            <consortium name="EnsemblPlants"/>
        </authorList>
    </citation>
    <scope>IDENTIFICATION</scope>
</reference>
<dbReference type="InterPro" id="IPR014756">
    <property type="entry name" value="Ig_E-set"/>
</dbReference>
<reference evidence="2 4" key="2">
    <citation type="journal article" date="2018" name="Plant J.">
        <title>The Physcomitrella patens chromosome-scale assembly reveals moss genome structure and evolution.</title>
        <authorList>
            <person name="Lang D."/>
            <person name="Ullrich K.K."/>
            <person name="Murat F."/>
            <person name="Fuchs J."/>
            <person name="Jenkins J."/>
            <person name="Haas F.B."/>
            <person name="Piednoel M."/>
            <person name="Gundlach H."/>
            <person name="Van Bel M."/>
            <person name="Meyberg R."/>
            <person name="Vives C."/>
            <person name="Morata J."/>
            <person name="Symeonidi A."/>
            <person name="Hiss M."/>
            <person name="Muchero W."/>
            <person name="Kamisugi Y."/>
            <person name="Saleh O."/>
            <person name="Blanc G."/>
            <person name="Decker E.L."/>
            <person name="van Gessel N."/>
            <person name="Grimwood J."/>
            <person name="Hayes R.D."/>
            <person name="Graham S.W."/>
            <person name="Gunter L.E."/>
            <person name="McDaniel S.F."/>
            <person name="Hoernstein S.N.W."/>
            <person name="Larsson A."/>
            <person name="Li F.W."/>
            <person name="Perroud P.F."/>
            <person name="Phillips J."/>
            <person name="Ranjan P."/>
            <person name="Rokshar D.S."/>
            <person name="Rothfels C.J."/>
            <person name="Schneider L."/>
            <person name="Shu S."/>
            <person name="Stevenson D.W."/>
            <person name="Thummler F."/>
            <person name="Tillich M."/>
            <person name="Villarreal Aguilar J.C."/>
            <person name="Widiez T."/>
            <person name="Wong G.K."/>
            <person name="Wymore A."/>
            <person name="Zhang Y."/>
            <person name="Zimmer A.D."/>
            <person name="Quatrano R.S."/>
            <person name="Mayer K.F.X."/>
            <person name="Goodstein D."/>
            <person name="Casacuberta J.M."/>
            <person name="Vandepoele K."/>
            <person name="Reski R."/>
            <person name="Cuming A.C."/>
            <person name="Tuskan G.A."/>
            <person name="Maumus F."/>
            <person name="Salse J."/>
            <person name="Schmutz J."/>
            <person name="Rensing S.A."/>
        </authorList>
    </citation>
    <scope>NUCLEOTIDE SEQUENCE [LARGE SCALE GENOMIC DNA]</scope>
    <source>
        <strain evidence="3 4">cv. Gransden 2004</strain>
    </source>
</reference>
<proteinExistence type="predicted"/>
<evidence type="ECO:0000313" key="3">
    <source>
        <dbReference type="EnsemblPlants" id="Pp3c7_7200V3.1"/>
    </source>
</evidence>